<reference evidence="2 3" key="1">
    <citation type="journal article" date="2021" name="BMC Genomics">
        <title>Datura genome reveals duplications of psychoactive alkaloid biosynthetic genes and high mutation rate following tissue culture.</title>
        <authorList>
            <person name="Rajewski A."/>
            <person name="Carter-House D."/>
            <person name="Stajich J."/>
            <person name="Litt A."/>
        </authorList>
    </citation>
    <scope>NUCLEOTIDE SEQUENCE [LARGE SCALE GENOMIC DNA]</scope>
    <source>
        <strain evidence="2">AR-01</strain>
    </source>
</reference>
<accession>A0ABS8WQN1</accession>
<sequence>MVLGLVYGVFRSKSSTGGGEDERRSDGCCCSSRRSSGGRKMEGAVVCEGEGGLRAEGGCFGGDKERVCHGFCFGEDDEGDSGGGDERMLVAVRETAGER</sequence>
<protein>
    <submittedName>
        <fullName evidence="2">Uncharacterized protein</fullName>
    </submittedName>
</protein>
<proteinExistence type="predicted"/>
<dbReference type="EMBL" id="JACEIK010009572">
    <property type="protein sequence ID" value="MCE3052419.1"/>
    <property type="molecule type" value="Genomic_DNA"/>
</dbReference>
<evidence type="ECO:0000313" key="2">
    <source>
        <dbReference type="EMBL" id="MCE3052419.1"/>
    </source>
</evidence>
<comment type="caution">
    <text evidence="2">The sequence shown here is derived from an EMBL/GenBank/DDBJ whole genome shotgun (WGS) entry which is preliminary data.</text>
</comment>
<dbReference type="Proteomes" id="UP000823775">
    <property type="component" value="Unassembled WGS sequence"/>
</dbReference>
<evidence type="ECO:0000313" key="3">
    <source>
        <dbReference type="Proteomes" id="UP000823775"/>
    </source>
</evidence>
<evidence type="ECO:0000256" key="1">
    <source>
        <dbReference type="SAM" id="MobiDB-lite"/>
    </source>
</evidence>
<gene>
    <name evidence="2" type="ORF">HAX54_052573</name>
</gene>
<name>A0ABS8WQN1_DATST</name>
<keyword evidence="3" id="KW-1185">Reference proteome</keyword>
<organism evidence="2 3">
    <name type="scientific">Datura stramonium</name>
    <name type="common">Jimsonweed</name>
    <name type="synonym">Common thornapple</name>
    <dbReference type="NCBI Taxonomy" id="4076"/>
    <lineage>
        <taxon>Eukaryota</taxon>
        <taxon>Viridiplantae</taxon>
        <taxon>Streptophyta</taxon>
        <taxon>Embryophyta</taxon>
        <taxon>Tracheophyta</taxon>
        <taxon>Spermatophyta</taxon>
        <taxon>Magnoliopsida</taxon>
        <taxon>eudicotyledons</taxon>
        <taxon>Gunneridae</taxon>
        <taxon>Pentapetalae</taxon>
        <taxon>asterids</taxon>
        <taxon>lamiids</taxon>
        <taxon>Solanales</taxon>
        <taxon>Solanaceae</taxon>
        <taxon>Solanoideae</taxon>
        <taxon>Datureae</taxon>
        <taxon>Datura</taxon>
    </lineage>
</organism>
<feature type="region of interest" description="Disordered" evidence="1">
    <location>
        <begin position="12"/>
        <end position="39"/>
    </location>
</feature>